<comment type="caution">
    <text evidence="2">The sequence shown here is derived from an EMBL/GenBank/DDBJ whole genome shotgun (WGS) entry which is preliminary data.</text>
</comment>
<reference evidence="3" key="1">
    <citation type="journal article" date="2019" name="Int. J. Syst. Evol. Microbiol.">
        <title>The Global Catalogue of Microorganisms (GCM) 10K type strain sequencing project: providing services to taxonomists for standard genome sequencing and annotation.</title>
        <authorList>
            <consortium name="The Broad Institute Genomics Platform"/>
            <consortium name="The Broad Institute Genome Sequencing Center for Infectious Disease"/>
            <person name="Wu L."/>
            <person name="Ma J."/>
        </authorList>
    </citation>
    <scope>NUCLEOTIDE SEQUENCE [LARGE SCALE GENOMIC DNA]</scope>
    <source>
        <strain evidence="3">CGMCC 4.7645</strain>
    </source>
</reference>
<evidence type="ECO:0000313" key="2">
    <source>
        <dbReference type="EMBL" id="MFD2414772.1"/>
    </source>
</evidence>
<dbReference type="SUPFAM" id="SSF54427">
    <property type="entry name" value="NTF2-like"/>
    <property type="match status" value="1"/>
</dbReference>
<gene>
    <name evidence="2" type="ORF">ACFSXZ_00310</name>
</gene>
<name>A0ABW5FLY7_9PSEU</name>
<dbReference type="Pfam" id="PF13577">
    <property type="entry name" value="SnoaL_4"/>
    <property type="match status" value="1"/>
</dbReference>
<proteinExistence type="predicted"/>
<evidence type="ECO:0000259" key="1">
    <source>
        <dbReference type="Pfam" id="PF13577"/>
    </source>
</evidence>
<evidence type="ECO:0000313" key="3">
    <source>
        <dbReference type="Proteomes" id="UP001597417"/>
    </source>
</evidence>
<dbReference type="EMBL" id="JBHUKR010000001">
    <property type="protein sequence ID" value="MFD2414772.1"/>
    <property type="molecule type" value="Genomic_DNA"/>
</dbReference>
<sequence>MTASTISAASTLDASAVAQIVLRERQSSDRGWHDAMATAYWPDSTVHVTWYGGDGPGYVAASRERYRSNNRALHRTFAPAVRVTGDRAHTEMSTVNTSPVMVEGVQADLTSFMRLNYRLERRSGEWRILSLDVIYETSRLTPSVPGETVRVPAAELAPYRPAYALLAWRLAQTGVTVSDSELGEDRPQEVAAFYERVGHWLEGHDE</sequence>
<protein>
    <submittedName>
        <fullName evidence="2">Nuclear transport factor 2 family protein</fullName>
    </submittedName>
</protein>
<dbReference type="InterPro" id="IPR037401">
    <property type="entry name" value="SnoaL-like"/>
</dbReference>
<accession>A0ABW5FLY7</accession>
<dbReference type="Gene3D" id="3.10.450.50">
    <property type="match status" value="1"/>
</dbReference>
<dbReference type="Proteomes" id="UP001597417">
    <property type="component" value="Unassembled WGS sequence"/>
</dbReference>
<organism evidence="2 3">
    <name type="scientific">Amycolatopsis pigmentata</name>
    <dbReference type="NCBI Taxonomy" id="450801"/>
    <lineage>
        <taxon>Bacteria</taxon>
        <taxon>Bacillati</taxon>
        <taxon>Actinomycetota</taxon>
        <taxon>Actinomycetes</taxon>
        <taxon>Pseudonocardiales</taxon>
        <taxon>Pseudonocardiaceae</taxon>
        <taxon>Amycolatopsis</taxon>
    </lineage>
</organism>
<keyword evidence="3" id="KW-1185">Reference proteome</keyword>
<dbReference type="RefSeq" id="WP_378259953.1">
    <property type="nucleotide sequence ID" value="NZ_JBHUKR010000001.1"/>
</dbReference>
<feature type="domain" description="SnoaL-like" evidence="1">
    <location>
        <begin position="11"/>
        <end position="131"/>
    </location>
</feature>
<dbReference type="CDD" id="cd00531">
    <property type="entry name" value="NTF2_like"/>
    <property type="match status" value="1"/>
</dbReference>
<dbReference type="InterPro" id="IPR032710">
    <property type="entry name" value="NTF2-like_dom_sf"/>
</dbReference>